<dbReference type="Gene3D" id="3.40.50.720">
    <property type="entry name" value="NAD(P)-binding Rossmann-like Domain"/>
    <property type="match status" value="1"/>
</dbReference>
<dbReference type="InterPro" id="IPR049058">
    <property type="entry name" value="NAD_Glu_DH_HM2"/>
</dbReference>
<dbReference type="Pfam" id="PF21076">
    <property type="entry name" value="GDH_ACT2"/>
    <property type="match status" value="1"/>
</dbReference>
<dbReference type="InterPro" id="IPR028971">
    <property type="entry name" value="NAD-GDH_cat"/>
</dbReference>
<organism evidence="7 8">
    <name type="scientific">Xanthomonas oryzae pv. oryzae (strain KACC10331 / KXO85)</name>
    <dbReference type="NCBI Taxonomy" id="291331"/>
    <lineage>
        <taxon>Bacteria</taxon>
        <taxon>Pseudomonadati</taxon>
        <taxon>Pseudomonadota</taxon>
        <taxon>Gammaproteobacteria</taxon>
        <taxon>Lysobacterales</taxon>
        <taxon>Lysobacteraceae</taxon>
        <taxon>Xanthomonas</taxon>
    </lineage>
</organism>
<dbReference type="InterPro" id="IPR049062">
    <property type="entry name" value="NAD_Glu_DH_ACT2"/>
</dbReference>
<dbReference type="InterPro" id="IPR007780">
    <property type="entry name" value="NAD_Glu_DH_bac"/>
</dbReference>
<evidence type="ECO:0000259" key="4">
    <source>
        <dbReference type="Pfam" id="PF21075"/>
    </source>
</evidence>
<dbReference type="Pfam" id="PF21075">
    <property type="entry name" value="GDH_ACT1"/>
    <property type="match status" value="1"/>
</dbReference>
<evidence type="ECO:0000259" key="5">
    <source>
        <dbReference type="Pfam" id="PF21076"/>
    </source>
</evidence>
<dbReference type="Pfam" id="PF21079">
    <property type="entry name" value="GDH_HM2"/>
    <property type="match status" value="1"/>
</dbReference>
<name>Q5GZ15_XANOR</name>
<dbReference type="PANTHER" id="PTHR43403:SF1">
    <property type="entry name" value="NAD-SPECIFIC GLUTAMATE DEHYDROGENASE"/>
    <property type="match status" value="1"/>
</dbReference>
<dbReference type="InterPro" id="IPR049056">
    <property type="entry name" value="NAD_Glu_DH_HM3"/>
</dbReference>
<dbReference type="InterPro" id="IPR036291">
    <property type="entry name" value="NAD(P)-bd_dom_sf"/>
</dbReference>
<dbReference type="GO" id="GO:0004352">
    <property type="term" value="F:glutamate dehydrogenase (NAD+) activity"/>
    <property type="evidence" value="ECO:0007669"/>
    <property type="project" value="InterPro"/>
</dbReference>
<dbReference type="HOGENOM" id="CLU_003404_1_1_6"/>
<dbReference type="KEGG" id="xoo:XOO2802"/>
<sequence>MTVAVSCVQWLMCQARDRTLPVVAIRRRSRAAVFHELHRCSAFARCHGPWRAAYLLYAARRRHRAPVQFIFQPSIPALLMTANKAASKSSTTSVKPAAERAVPVLATEPQAVTLAPVFAALRKRYPAARQAEVQAFAADLYRRMEEDEFPNHPPEQWAALASDMLEFTRVRKAGMVNVRVFNPTLKSHGYESPHTLLQIVNDDMPFLVDSVSMTLADLGIGVHVQGHPVLRIARDKGGKLTAVGEGKSESLMVLEIDRQPPEEMPKLEAAVRKVLAEVRAIVHDWAAMREKMVMLADDLATRRLPIDDISRHEAQELLRWAAADHFTFFGYREYRVEKQDGQDVLAPLEDTGLGLMRGHDTSPARPVTTLAAHGLNASSKLKDALILTKTNARSRVHRVGYMDYIGILEFDAKGRIVGEQRFLGLFTSSAYNCRPWEIPLVRQRHEYVMSKSGLAPSSHSGKALRHILETLPREELFQSNEEELYRTAIGILGLQERVRSRMFLRRDKYSRFISALVYIPRERFNTDVRLRIEGLLKDALHGEYIDSSVVLGESPLAQLHLIVRPKSGEALEFDTTELESRLAHLLRNWRDALREALVARHGEANGLRMAANFGRALPAGYIEDSSIESAVSDVEHLASLGGPDDLHLSLQEIRRDDGVRLDAGRGLRLKLYRQLDDIPLSDAMPMMENMGLRVISERPYRLQVGETPVYIQDFEVESTAGEINAAHADASFGEAFKRIWNGDAENDGFNRLILAAGLHWRQVALLRGYCKYLLQTAVPFSQAYVEATFTRYPLLARLLVELFEARFDPSTGSETKAQIFAGQERLREELSALAGGDDATLKALDTVLEARGGDRDAQHEATRATLLKLMDRVSSLDEDRILRSFMDVIDATLRTNYYQADKNGKHPHCISFKLDSARVPDLPKPRPYREIFVYGPRVEGVHLRFGAVARGGLRWSDRREDFRTEVLGLVKAQMVKNTVIVPVGAKGGFYVKRSPVGGGSTTENRDAIQAEGIACYKLFIQGLLDITDNIVGGKIVPPPQVVRHDHDDPYLVVAADKGTATFSDIANGLALDHGFWLGDAFASGGSVGYDHKGMGITARGAWESVKRHFRAMGRDCQSQDFSVVGIGDMSGDVFGNGMLLSKHIRLLAAFDHRHIFLDPNPDAAVSFAERDRLFKLPRSSWADYDAKLISAGGGIYPRTLKSIDISAPVREALGLDANVKQLSPNALMNAILKAPVDLFWNGGIGTYVKAASESHTDVGDRANNGLRVNGGELRCKVVGEGGNLGLTQLGRIEAAQTGVLLNTDFIDNSAGVDTSDHEVNIKILLNDMVQAKKLTYDARNTLLASMTDEVAELVLWDNYRQNQAISLMERMSVKRLGSKQHFIRTLELQGLLDRQIEFLPSDAELSARKARGQGLTRPELSVLLSYSKLVAFQQLLESDIPEDPYLSKELQRYFPQPLQKKYADAMERHRLKREIIATAVTNATINRMGATFLMRMQEDTGRSIGEVAKAYTISRETLDARALWTQIDALDGTVSEAVQIDALEVIWRLQRSFVRWLLLRPGQMPGITAAVERYHGPFNDIRVASGVLSHAQRPQYEASVQEWQDKGLTPALAQQLSELRYLEPAFDIIETARTRKLKPVDVSKVHFRLGEALRLPWLFEQIDALEVNGRWHAVARGVLRDELAAHQRALVGQALTMPGSSAEDKVANWLARDDSSLRFTLAMLIDVAEQKTLDYPTVSVAVQRLGQLAAHGV</sequence>
<keyword evidence="8" id="KW-1185">Reference proteome</keyword>
<protein>
    <submittedName>
        <fullName evidence="7">NAD-specific glutamate dehydrogenase</fullName>
    </submittedName>
</protein>
<dbReference type="GO" id="GO:0004069">
    <property type="term" value="F:L-aspartate:2-oxoglutarate aminotransferase activity"/>
    <property type="evidence" value="ECO:0007669"/>
    <property type="project" value="InterPro"/>
</dbReference>
<dbReference type="SUPFAM" id="SSF53223">
    <property type="entry name" value="Aminoacid dehydrogenase-like, N-terminal domain"/>
    <property type="match status" value="1"/>
</dbReference>
<dbReference type="SUPFAM" id="SSF51735">
    <property type="entry name" value="NAD(P)-binding Rossmann-fold domains"/>
    <property type="match status" value="1"/>
</dbReference>
<proteinExistence type="predicted"/>
<feature type="domain" description="NAD-glutamate dehydrogenase N-terminal ACT1" evidence="4">
    <location>
        <begin position="136"/>
        <end position="269"/>
    </location>
</feature>
<evidence type="ECO:0000313" key="8">
    <source>
        <dbReference type="Proteomes" id="UP000006735"/>
    </source>
</evidence>
<feature type="domain" description="NAD-glutamate dehydrogenase ACT3" evidence="6">
    <location>
        <begin position="665"/>
        <end position="724"/>
    </location>
</feature>
<dbReference type="EMBL" id="AE013598">
    <property type="protein sequence ID" value="AAW76056.1"/>
    <property type="molecule type" value="Genomic_DNA"/>
</dbReference>
<evidence type="ECO:0000259" key="3">
    <source>
        <dbReference type="Pfam" id="PF21074"/>
    </source>
</evidence>
<evidence type="ECO:0000313" key="7">
    <source>
        <dbReference type="EMBL" id="AAW76056.1"/>
    </source>
</evidence>
<dbReference type="Pfam" id="PF21078">
    <property type="entry name" value="GDH_HM3"/>
    <property type="match status" value="1"/>
</dbReference>
<feature type="domain" description="NAD-glutamate dehydrogenase ACT2" evidence="5">
    <location>
        <begin position="501"/>
        <end position="589"/>
    </location>
</feature>
<dbReference type="Proteomes" id="UP000006735">
    <property type="component" value="Chromosome"/>
</dbReference>
<dbReference type="InterPro" id="IPR046346">
    <property type="entry name" value="Aminoacid_DH-like_N_sf"/>
</dbReference>
<dbReference type="GO" id="GO:0006538">
    <property type="term" value="P:L-glutamate catabolic process"/>
    <property type="evidence" value="ECO:0007669"/>
    <property type="project" value="InterPro"/>
</dbReference>
<reference evidence="7 8" key="1">
    <citation type="journal article" date="2005" name="Nucleic Acids Res.">
        <title>The genome sequence of Xanthomonas oryzae pathovar oryzae KACC10331, the bacterial blight pathogen of rice.</title>
        <authorList>
            <person name="Lee B.M."/>
            <person name="Park Y.J."/>
            <person name="Park D.S."/>
            <person name="Kang H.W."/>
            <person name="Kim J.G."/>
            <person name="Song E.S."/>
            <person name="Park I.C."/>
            <person name="Yoon U.H."/>
            <person name="Hahn J.H."/>
            <person name="Koo B.S."/>
            <person name="Lee G.B."/>
            <person name="Kim H."/>
            <person name="Park H.S."/>
            <person name="Yoon K.O."/>
            <person name="Kim J.H."/>
            <person name="Jung C.H."/>
            <person name="Koh N.H."/>
            <person name="Seo J.S."/>
            <person name="Go S.J."/>
        </authorList>
    </citation>
    <scope>NUCLEOTIDE SEQUENCE [LARGE SCALE GENOMIC DNA]</scope>
    <source>
        <strain evidence="8">KACC10331 / KXO85</strain>
    </source>
</reference>
<gene>
    <name evidence="7" type="ordered locus">XOO2802</name>
</gene>
<dbReference type="InterPro" id="IPR024727">
    <property type="entry name" value="NAD_Glu_DH_N_ACT1"/>
</dbReference>
<accession>Q5GZ15</accession>
<dbReference type="Pfam" id="PF21073">
    <property type="entry name" value="GDH_HM1"/>
    <property type="match status" value="1"/>
</dbReference>
<dbReference type="Pfam" id="PF21074">
    <property type="entry name" value="GDH_C"/>
    <property type="match status" value="1"/>
</dbReference>
<feature type="domain" description="NAD-specific glutamate dehydrogenase C-terminal" evidence="3">
    <location>
        <begin position="1412"/>
        <end position="1746"/>
    </location>
</feature>
<dbReference type="InterPro" id="IPR049059">
    <property type="entry name" value="NAD_Glu_DH_HM1"/>
</dbReference>
<keyword evidence="1" id="KW-0560">Oxidoreductase</keyword>
<dbReference type="PANTHER" id="PTHR43403">
    <property type="entry name" value="NAD-SPECIFIC GLUTAMATE DEHYDROGENASE"/>
    <property type="match status" value="1"/>
</dbReference>
<dbReference type="InterPro" id="IPR048381">
    <property type="entry name" value="GDH_C"/>
</dbReference>
<feature type="domain" description="NAD-glutamate dehydrogenase catalytic" evidence="2">
    <location>
        <begin position="867"/>
        <end position="1367"/>
    </location>
</feature>
<dbReference type="Pfam" id="PF21077">
    <property type="entry name" value="GDH_ACT3"/>
    <property type="match status" value="1"/>
</dbReference>
<evidence type="ECO:0000256" key="1">
    <source>
        <dbReference type="ARBA" id="ARBA00023002"/>
    </source>
</evidence>
<dbReference type="STRING" id="291331.XOO2802"/>
<evidence type="ECO:0000259" key="2">
    <source>
        <dbReference type="Pfam" id="PF05088"/>
    </source>
</evidence>
<evidence type="ECO:0000259" key="6">
    <source>
        <dbReference type="Pfam" id="PF21077"/>
    </source>
</evidence>
<dbReference type="InterPro" id="IPR049064">
    <property type="entry name" value="NAD_Glu_DH_ACT3"/>
</dbReference>
<dbReference type="Pfam" id="PF05088">
    <property type="entry name" value="Bac_GDH_CD"/>
    <property type="match status" value="1"/>
</dbReference>